<organism evidence="3 4">
    <name type="scientific">Lactobacillus gigeriorum DSM 23908 = CRBIP 24.85</name>
    <dbReference type="NCBI Taxonomy" id="1423751"/>
    <lineage>
        <taxon>Bacteria</taxon>
        <taxon>Bacillati</taxon>
        <taxon>Bacillota</taxon>
        <taxon>Bacilli</taxon>
        <taxon>Lactobacillales</taxon>
        <taxon>Lactobacillaceae</taxon>
        <taxon>Lactobacillus</taxon>
    </lineage>
</organism>
<dbReference type="Proteomes" id="UP000051521">
    <property type="component" value="Unassembled WGS sequence"/>
</dbReference>
<comment type="caution">
    <text evidence="3">The sequence shown here is derived from an EMBL/GenBank/DDBJ whole genome shotgun (WGS) entry which is preliminary data.</text>
</comment>
<protein>
    <submittedName>
        <fullName evidence="3">DnaA protein</fullName>
    </submittedName>
</protein>
<name>A0ABR5PYD9_9LACO</name>
<feature type="region of interest" description="Disordered" evidence="1">
    <location>
        <begin position="246"/>
        <end position="282"/>
    </location>
</feature>
<dbReference type="Pfam" id="PF09524">
    <property type="entry name" value="Phg_2220_C"/>
    <property type="match status" value="1"/>
</dbReference>
<feature type="domain" description="Phage conserved hypothetical protein C-terminal" evidence="2">
    <location>
        <begin position="154"/>
        <end position="231"/>
    </location>
</feature>
<gene>
    <name evidence="3" type="ORF">FC38_GL000390</name>
</gene>
<sequence length="282" mass="33028">MVQDSSLSWKARGIFIYLWSQANEWQFYVSEIAKHSTDGERALRSGLKELEEKGYLKRVHRQSNDGSFDGMDWILSDDPNINHHSQNAIDGEKAENEPKMLQNASDAKRIGCETHSMQKGGLININNNNYQYKKISKIINEKNYDKENIPYEEIVDYLNLKTGRFNDPIHKFRSTANLSRKLIKDLWQKGSRLDDFKTVIDIKCSHWLGTDKEYLLIPATLFDPTNFEKYLHQKLWYRSGSIPKRNKKETATDWSKKQPTYDPNVDLEQIFDDLDDRDEKNA</sequence>
<dbReference type="EMBL" id="AYZO01000014">
    <property type="protein sequence ID" value="KRN11987.1"/>
    <property type="molecule type" value="Genomic_DNA"/>
</dbReference>
<reference evidence="3 4" key="1">
    <citation type="journal article" date="2015" name="Genome Announc.">
        <title>Expanding the biotechnology potential of lactobacilli through comparative genomics of 213 strains and associated genera.</title>
        <authorList>
            <person name="Sun Z."/>
            <person name="Harris H.M."/>
            <person name="McCann A."/>
            <person name="Guo C."/>
            <person name="Argimon S."/>
            <person name="Zhang W."/>
            <person name="Yang X."/>
            <person name="Jeffery I.B."/>
            <person name="Cooney J.C."/>
            <person name="Kagawa T.F."/>
            <person name="Liu W."/>
            <person name="Song Y."/>
            <person name="Salvetti E."/>
            <person name="Wrobel A."/>
            <person name="Rasinkangas P."/>
            <person name="Parkhill J."/>
            <person name="Rea M.C."/>
            <person name="O'Sullivan O."/>
            <person name="Ritari J."/>
            <person name="Douillard F.P."/>
            <person name="Paul Ross R."/>
            <person name="Yang R."/>
            <person name="Briner A.E."/>
            <person name="Felis G.E."/>
            <person name="de Vos W.M."/>
            <person name="Barrangou R."/>
            <person name="Klaenhammer T.R."/>
            <person name="Caufield P.W."/>
            <person name="Cui Y."/>
            <person name="Zhang H."/>
            <person name="O'Toole P.W."/>
        </authorList>
    </citation>
    <scope>NUCLEOTIDE SEQUENCE [LARGE SCALE GENOMIC DNA]</scope>
    <source>
        <strain evidence="3 4">DSM 23908</strain>
    </source>
</reference>
<evidence type="ECO:0000256" key="1">
    <source>
        <dbReference type="SAM" id="MobiDB-lite"/>
    </source>
</evidence>
<evidence type="ECO:0000313" key="4">
    <source>
        <dbReference type="Proteomes" id="UP000051521"/>
    </source>
</evidence>
<dbReference type="InterPro" id="IPR011741">
    <property type="entry name" value="Phg_2220_C"/>
</dbReference>
<evidence type="ECO:0000313" key="3">
    <source>
        <dbReference type="EMBL" id="KRN11987.1"/>
    </source>
</evidence>
<dbReference type="NCBIfam" id="TIGR02220">
    <property type="entry name" value="phg_TIGR02220"/>
    <property type="match status" value="1"/>
</dbReference>
<evidence type="ECO:0000259" key="2">
    <source>
        <dbReference type="Pfam" id="PF09524"/>
    </source>
</evidence>
<keyword evidence="4" id="KW-1185">Reference proteome</keyword>
<accession>A0ABR5PYD9</accession>
<proteinExistence type="predicted"/>